<comment type="caution">
    <text evidence="1">The sequence shown here is derived from an EMBL/GenBank/DDBJ whole genome shotgun (WGS) entry which is preliminary data.</text>
</comment>
<proteinExistence type="predicted"/>
<reference evidence="1" key="1">
    <citation type="journal article" date="2022" name="Int. J. Mol. Sci.">
        <title>Draft Genome of Tanacetum Coccineum: Genomic Comparison of Closely Related Tanacetum-Family Plants.</title>
        <authorList>
            <person name="Yamashiro T."/>
            <person name="Shiraishi A."/>
            <person name="Nakayama K."/>
            <person name="Satake H."/>
        </authorList>
    </citation>
    <scope>NUCLEOTIDE SEQUENCE</scope>
</reference>
<keyword evidence="2" id="KW-1185">Reference proteome</keyword>
<gene>
    <name evidence="1" type="ORF">Tco_0922821</name>
</gene>
<reference evidence="1" key="2">
    <citation type="submission" date="2022-01" db="EMBL/GenBank/DDBJ databases">
        <authorList>
            <person name="Yamashiro T."/>
            <person name="Shiraishi A."/>
            <person name="Satake H."/>
            <person name="Nakayama K."/>
        </authorList>
    </citation>
    <scope>NUCLEOTIDE SEQUENCE</scope>
</reference>
<organism evidence="1 2">
    <name type="scientific">Tanacetum coccineum</name>
    <dbReference type="NCBI Taxonomy" id="301880"/>
    <lineage>
        <taxon>Eukaryota</taxon>
        <taxon>Viridiplantae</taxon>
        <taxon>Streptophyta</taxon>
        <taxon>Embryophyta</taxon>
        <taxon>Tracheophyta</taxon>
        <taxon>Spermatophyta</taxon>
        <taxon>Magnoliopsida</taxon>
        <taxon>eudicotyledons</taxon>
        <taxon>Gunneridae</taxon>
        <taxon>Pentapetalae</taxon>
        <taxon>asterids</taxon>
        <taxon>campanulids</taxon>
        <taxon>Asterales</taxon>
        <taxon>Asteraceae</taxon>
        <taxon>Asteroideae</taxon>
        <taxon>Anthemideae</taxon>
        <taxon>Anthemidinae</taxon>
        <taxon>Tanacetum</taxon>
    </lineage>
</organism>
<dbReference type="Proteomes" id="UP001151760">
    <property type="component" value="Unassembled WGS sequence"/>
</dbReference>
<protein>
    <submittedName>
        <fullName evidence="1">Uncharacterized protein</fullName>
    </submittedName>
</protein>
<evidence type="ECO:0000313" key="1">
    <source>
        <dbReference type="EMBL" id="GJT32402.1"/>
    </source>
</evidence>
<evidence type="ECO:0000313" key="2">
    <source>
        <dbReference type="Proteomes" id="UP001151760"/>
    </source>
</evidence>
<dbReference type="EMBL" id="BQNB010014790">
    <property type="protein sequence ID" value="GJT32402.1"/>
    <property type="molecule type" value="Genomic_DNA"/>
</dbReference>
<accession>A0ABQ5D217</accession>
<name>A0ABQ5D217_9ASTR</name>
<sequence>MANISYIQQLELAMTSQTIASEIRLAIYEEISKDIKVARDLTKVCKEISESVGKKQQTINYLRNLHETTTIQADIAYLTLIRDQDLKKTNTIMQVICEIDDHIHQKYVFIDTMQGQVGGSGLEDRNVGG</sequence>